<dbReference type="InterPro" id="IPR013783">
    <property type="entry name" value="Ig-like_fold"/>
</dbReference>
<organism evidence="2 3">
    <name type="scientific">Tropicimonas sediminicola</name>
    <dbReference type="NCBI Taxonomy" id="1031541"/>
    <lineage>
        <taxon>Bacteria</taxon>
        <taxon>Pseudomonadati</taxon>
        <taxon>Pseudomonadota</taxon>
        <taxon>Alphaproteobacteria</taxon>
        <taxon>Rhodobacterales</taxon>
        <taxon>Roseobacteraceae</taxon>
        <taxon>Tropicimonas</taxon>
    </lineage>
</organism>
<dbReference type="SUPFAM" id="SSF51120">
    <property type="entry name" value="beta-Roll"/>
    <property type="match status" value="1"/>
</dbReference>
<evidence type="ECO:0000259" key="1">
    <source>
        <dbReference type="Pfam" id="PF17803"/>
    </source>
</evidence>
<dbReference type="RefSeq" id="WP_089234521.1">
    <property type="nucleotide sequence ID" value="NZ_FZOY01000008.1"/>
</dbReference>
<protein>
    <submittedName>
        <fullName evidence="2">VCBS repeat-containing protein</fullName>
    </submittedName>
</protein>
<name>A0A239KSX1_9RHOB</name>
<sequence>MRSLEFTVPGLVNTIFLVEEVGDGSLRVTVSVDDTDGDIGDIRAVFLDLYDDSLLEGITITGDDVTDRKVKVDAVDSVGQDANVKGEVSNSYGRYDIGVEIGTMGMSNDDIQTTTFIIDHATEDLTIDEINWQNFAVRMTSVGKAGGPRSDSLKAGITATAAPDALDDTINVDEDSVLTPGGAGTDYPNLLTNDMLNWVDPDDVYEVETVEGLATNVGTPITVESAGGVSTQLTVYDDGKIAFDPTTDFNHLAQGASDTITVDYGIFDNNGGRDTAQFTIIVGGVNDAPVIGAGSVLSGRVDEDGEDAPTVVDGQMQASDVDDGATRSWQVDGTGHGLYGKLTIDGTGKWTYTLFNDSLPVQSLTQADSKTETFTVRVMDEFGASDTETVTITVTGSDDGPEIDNTFVGTDFNDQFLGYEENTGIDGLGGNDFLVGDYYQLRSDYTTVWNGSSYEGAWFVDNQATRTDGIGSYYALEPESTFTPAFGDDVINAGPGHDQAAGDAYGLYLSSFNSDHSVETGDDIIDGSTENDTLYGEGYYAYAIAQYGYDSTIVAGDDTVTGDSGVDTIYGEAYYLRSFNYHFGSQSGSDALIIGGSDNLSGGEDSDTIYGEGFSVEASSDQYNTTSGTAQTSTVLAGADIISGDGGNDTVYGDGYSLIAWSYGYYNTSSSSTNTVVAGNDDIAGGDGTDTLYGDGYLGQAYDYNYNSSGGSETNVIDGGDDTISGGNDGDTIVGDFRTAVCDVDYESNGTFRVTGGDDDLFGDAGNDFIYGDFIGTTARSYLTTNSAEVIAGNDTITGGTGNDEMWGDFASAAVFGGGNASIVTGADTFVMGPGSGLDTINDFELGKDQMDVSGYGITNFAGLDISDDGTNTTIDFDGTAADVDEVVLVNVVGLTTDDFSYA</sequence>
<dbReference type="InterPro" id="IPR011049">
    <property type="entry name" value="Serralysin-like_metalloprot_C"/>
</dbReference>
<dbReference type="AlphaFoldDB" id="A0A239KSX1"/>
<dbReference type="GO" id="GO:0005509">
    <property type="term" value="F:calcium ion binding"/>
    <property type="evidence" value="ECO:0007669"/>
    <property type="project" value="InterPro"/>
</dbReference>
<accession>A0A239KSX1</accession>
<dbReference type="Pfam" id="PF00353">
    <property type="entry name" value="HemolysinCabind"/>
    <property type="match status" value="8"/>
</dbReference>
<dbReference type="InterPro" id="IPR010221">
    <property type="entry name" value="VCBS_dom"/>
</dbReference>
<dbReference type="PRINTS" id="PR00313">
    <property type="entry name" value="CABNDNGRPT"/>
</dbReference>
<evidence type="ECO:0000313" key="3">
    <source>
        <dbReference type="Proteomes" id="UP000198426"/>
    </source>
</evidence>
<proteinExistence type="predicted"/>
<dbReference type="InterPro" id="IPR040853">
    <property type="entry name" value="RapA2_cadherin-like"/>
</dbReference>
<feature type="domain" description="RapA2 cadherin-like" evidence="1">
    <location>
        <begin position="276"/>
        <end position="352"/>
    </location>
</feature>
<evidence type="ECO:0000313" key="2">
    <source>
        <dbReference type="EMBL" id="SNT21467.1"/>
    </source>
</evidence>
<dbReference type="EMBL" id="FZOY01000008">
    <property type="protein sequence ID" value="SNT21467.1"/>
    <property type="molecule type" value="Genomic_DNA"/>
</dbReference>
<dbReference type="NCBIfam" id="TIGR01965">
    <property type="entry name" value="VCBS_repeat"/>
    <property type="match status" value="1"/>
</dbReference>
<dbReference type="Gene3D" id="2.150.10.10">
    <property type="entry name" value="Serralysin-like metalloprotease, C-terminal"/>
    <property type="match status" value="1"/>
</dbReference>
<dbReference type="InterPro" id="IPR001343">
    <property type="entry name" value="Hemolysn_Ca-bd"/>
</dbReference>
<reference evidence="2 3" key="1">
    <citation type="submission" date="2017-06" db="EMBL/GenBank/DDBJ databases">
        <authorList>
            <person name="Kim H.J."/>
            <person name="Triplett B.A."/>
        </authorList>
    </citation>
    <scope>NUCLEOTIDE SEQUENCE [LARGE SCALE GENOMIC DNA]</scope>
    <source>
        <strain evidence="2 3">DSM 29339</strain>
    </source>
</reference>
<gene>
    <name evidence="2" type="ORF">SAMN05421757_1088</name>
</gene>
<dbReference type="Pfam" id="PF17803">
    <property type="entry name" value="Cadherin_4"/>
    <property type="match status" value="1"/>
</dbReference>
<dbReference type="OrthoDB" id="9773411at2"/>
<dbReference type="Gene3D" id="2.60.40.10">
    <property type="entry name" value="Immunoglobulins"/>
    <property type="match status" value="1"/>
</dbReference>
<dbReference type="Proteomes" id="UP000198426">
    <property type="component" value="Unassembled WGS sequence"/>
</dbReference>
<keyword evidence="3" id="KW-1185">Reference proteome</keyword>